<protein>
    <submittedName>
        <fullName evidence="1">Uncharacterized protein</fullName>
    </submittedName>
</protein>
<dbReference type="EMBL" id="CAJVCH010187097">
    <property type="protein sequence ID" value="CAG7729957.1"/>
    <property type="molecule type" value="Genomic_DNA"/>
</dbReference>
<reference evidence="1" key="1">
    <citation type="submission" date="2021-06" db="EMBL/GenBank/DDBJ databases">
        <authorList>
            <person name="Hodson N. C."/>
            <person name="Mongue J. A."/>
            <person name="Jaron S. K."/>
        </authorList>
    </citation>
    <scope>NUCLEOTIDE SEQUENCE</scope>
</reference>
<feature type="non-terminal residue" evidence="1">
    <location>
        <position position="154"/>
    </location>
</feature>
<comment type="caution">
    <text evidence="1">The sequence shown here is derived from an EMBL/GenBank/DDBJ whole genome shotgun (WGS) entry which is preliminary data.</text>
</comment>
<accession>A0A8J2K0I6</accession>
<evidence type="ECO:0000313" key="1">
    <source>
        <dbReference type="EMBL" id="CAG7729957.1"/>
    </source>
</evidence>
<dbReference type="OrthoDB" id="8194903at2759"/>
<feature type="non-terminal residue" evidence="1">
    <location>
        <position position="1"/>
    </location>
</feature>
<dbReference type="AlphaFoldDB" id="A0A8J2K0I6"/>
<name>A0A8J2K0I6_9HEXA</name>
<organism evidence="1 2">
    <name type="scientific">Allacma fusca</name>
    <dbReference type="NCBI Taxonomy" id="39272"/>
    <lineage>
        <taxon>Eukaryota</taxon>
        <taxon>Metazoa</taxon>
        <taxon>Ecdysozoa</taxon>
        <taxon>Arthropoda</taxon>
        <taxon>Hexapoda</taxon>
        <taxon>Collembola</taxon>
        <taxon>Symphypleona</taxon>
        <taxon>Sminthuridae</taxon>
        <taxon>Allacma</taxon>
    </lineage>
</organism>
<dbReference type="Proteomes" id="UP000708208">
    <property type="component" value="Unassembled WGS sequence"/>
</dbReference>
<evidence type="ECO:0000313" key="2">
    <source>
        <dbReference type="Proteomes" id="UP000708208"/>
    </source>
</evidence>
<keyword evidence="2" id="KW-1185">Reference proteome</keyword>
<gene>
    <name evidence="1" type="ORF">AFUS01_LOCUS18640</name>
</gene>
<proteinExistence type="predicted"/>
<sequence length="154" mass="17648">FANDGVSWKMPDGTMYNSKVIISCCLCDSVAKPLVQGKPGELRTNAQYRAIYYQLQRKNTVQSHGIRMPSPFVDLPYFDIILDFPPCIMHAGYLGVWKRSTCMHMGEQIAKRYLRDLNVKAFNSASSSIPPSKETWRARRIGQEDWFRCSTDQC</sequence>